<dbReference type="AlphaFoldDB" id="A0A7R9G8Y5"/>
<feature type="compositionally biased region" description="Low complexity" evidence="6">
    <location>
        <begin position="35"/>
        <end position="53"/>
    </location>
</feature>
<protein>
    <submittedName>
        <fullName evidence="7">Uncharacterized protein</fullName>
    </submittedName>
</protein>
<evidence type="ECO:0000256" key="4">
    <source>
        <dbReference type="ARBA" id="ARBA00023163"/>
    </source>
</evidence>
<accession>A0A7R9G8Y5</accession>
<dbReference type="PANTHER" id="PTHR46004:SF3">
    <property type="entry name" value="CYCLIC AMP RESPONSE ELEMENT-BINDING PROTEIN A"/>
    <property type="match status" value="1"/>
</dbReference>
<evidence type="ECO:0000313" key="7">
    <source>
        <dbReference type="EMBL" id="CAD7273549.1"/>
    </source>
</evidence>
<keyword evidence="5" id="KW-0539">Nucleus</keyword>
<dbReference type="OrthoDB" id="674948at2759"/>
<proteinExistence type="predicted"/>
<evidence type="ECO:0000256" key="6">
    <source>
        <dbReference type="SAM" id="MobiDB-lite"/>
    </source>
</evidence>
<dbReference type="PANTHER" id="PTHR46004">
    <property type="entry name" value="CYCLIC AMP RESPONSE ELEMENT-BINDING PROTEIN A"/>
    <property type="match status" value="1"/>
</dbReference>
<comment type="subcellular location">
    <subcellularLocation>
        <location evidence="1">Nucleus</location>
    </subcellularLocation>
</comment>
<dbReference type="GO" id="GO:0005634">
    <property type="term" value="C:nucleus"/>
    <property type="evidence" value="ECO:0007669"/>
    <property type="project" value="UniProtKB-SubCell"/>
</dbReference>
<evidence type="ECO:0000256" key="5">
    <source>
        <dbReference type="ARBA" id="ARBA00023242"/>
    </source>
</evidence>
<evidence type="ECO:0000313" key="8">
    <source>
        <dbReference type="Proteomes" id="UP000678499"/>
    </source>
</evidence>
<name>A0A7R9G8Y5_9CRUS</name>
<evidence type="ECO:0000256" key="3">
    <source>
        <dbReference type="ARBA" id="ARBA00023125"/>
    </source>
</evidence>
<dbReference type="EMBL" id="CAJPEX010000143">
    <property type="protein sequence ID" value="CAG0913701.1"/>
    <property type="molecule type" value="Genomic_DNA"/>
</dbReference>
<reference evidence="7" key="1">
    <citation type="submission" date="2020-11" db="EMBL/GenBank/DDBJ databases">
        <authorList>
            <person name="Tran Van P."/>
        </authorList>
    </citation>
    <scope>NUCLEOTIDE SEQUENCE</scope>
</reference>
<dbReference type="EMBL" id="OA882180">
    <property type="protein sequence ID" value="CAD7273549.1"/>
    <property type="molecule type" value="Genomic_DNA"/>
</dbReference>
<organism evidence="7">
    <name type="scientific">Notodromas monacha</name>
    <dbReference type="NCBI Taxonomy" id="399045"/>
    <lineage>
        <taxon>Eukaryota</taxon>
        <taxon>Metazoa</taxon>
        <taxon>Ecdysozoa</taxon>
        <taxon>Arthropoda</taxon>
        <taxon>Crustacea</taxon>
        <taxon>Oligostraca</taxon>
        <taxon>Ostracoda</taxon>
        <taxon>Podocopa</taxon>
        <taxon>Podocopida</taxon>
        <taxon>Cypridocopina</taxon>
        <taxon>Cypridoidea</taxon>
        <taxon>Cyprididae</taxon>
        <taxon>Notodromas</taxon>
    </lineage>
</organism>
<gene>
    <name evidence="7" type="ORF">NMOB1V02_LOCUS1430</name>
</gene>
<evidence type="ECO:0000256" key="2">
    <source>
        <dbReference type="ARBA" id="ARBA00023015"/>
    </source>
</evidence>
<sequence length="192" mass="20353">MFLWHLGNSLSMAGCQSEINDLASRRYSLPPSPPSSSHSSSSSSSDSEGSLSPPHHPASPGTGIPTTATLTSVGTSTTAALAKGIVGTLIARPTTTSSSTSVNSAASRPTFQRIVKPTFVNSRQPIQTTLISSQHRNAGGSGILVLTEEEKRTLIAEGYPVPTRLPLSKLEEKSLKKIRRKIKNKSPDHRDP</sequence>
<keyword evidence="3" id="KW-0238">DNA-binding</keyword>
<dbReference type="Proteomes" id="UP000678499">
    <property type="component" value="Unassembled WGS sequence"/>
</dbReference>
<keyword evidence="8" id="KW-1185">Reference proteome</keyword>
<dbReference type="GO" id="GO:0000981">
    <property type="term" value="F:DNA-binding transcription factor activity, RNA polymerase II-specific"/>
    <property type="evidence" value="ECO:0007669"/>
    <property type="project" value="TreeGrafter"/>
</dbReference>
<feature type="region of interest" description="Disordered" evidence="6">
    <location>
        <begin position="24"/>
        <end position="70"/>
    </location>
</feature>
<dbReference type="GO" id="GO:0035497">
    <property type="term" value="F:cAMP response element binding"/>
    <property type="evidence" value="ECO:0007669"/>
    <property type="project" value="TreeGrafter"/>
</dbReference>
<evidence type="ECO:0000256" key="1">
    <source>
        <dbReference type="ARBA" id="ARBA00004123"/>
    </source>
</evidence>
<keyword evidence="4" id="KW-0804">Transcription</keyword>
<keyword evidence="2" id="KW-0805">Transcription regulation</keyword>